<dbReference type="Gene3D" id="3.90.105.10">
    <property type="entry name" value="Molybdopterin biosynthesis moea protein, domain 2"/>
    <property type="match status" value="1"/>
</dbReference>
<name>A0ABP2BUR9_9RHOB</name>
<reference evidence="3 4" key="1">
    <citation type="submission" date="2016-01" db="EMBL/GenBank/DDBJ databases">
        <authorList>
            <person name="Varghese N."/>
        </authorList>
    </citation>
    <scope>NUCLEOTIDE SEQUENCE [LARGE SCALE GENOMIC DNA]</scope>
    <source>
        <strain evidence="3 4">HL-91</strain>
    </source>
</reference>
<dbReference type="InterPro" id="IPR038987">
    <property type="entry name" value="MoeA-like"/>
</dbReference>
<comment type="pathway">
    <text evidence="1">Cofactor biosynthesis; molybdopterin biosynthesis.</text>
</comment>
<comment type="similarity">
    <text evidence="1">Belongs to the MoeA family.</text>
</comment>
<accession>A0ABP2BUR9</accession>
<evidence type="ECO:0000313" key="3">
    <source>
        <dbReference type="EMBL" id="CUX80092.1"/>
    </source>
</evidence>
<dbReference type="Pfam" id="PF03453">
    <property type="entry name" value="MoeA_N"/>
    <property type="match status" value="1"/>
</dbReference>
<dbReference type="Proteomes" id="UP000182045">
    <property type="component" value="Unassembled WGS sequence"/>
</dbReference>
<keyword evidence="4" id="KW-1185">Reference proteome</keyword>
<keyword evidence="1" id="KW-0501">Molybdenum cofactor biosynthesis</keyword>
<comment type="caution">
    <text evidence="3">The sequence shown here is derived from an EMBL/GenBank/DDBJ whole genome shotgun (WGS) entry which is preliminary data.</text>
</comment>
<evidence type="ECO:0000259" key="2">
    <source>
        <dbReference type="Pfam" id="PF03453"/>
    </source>
</evidence>
<sequence>MNSLIPFASCLSDALDGLGPVSPVLVAPEAAMGCFLAEDMVLPQDIPARSEALRAGFAVSALDLVGASPGAPVPLTCTTQFVPGQVLPQGADAILPEEGLERWGAMVDAIRPINPGEGARLAGHDGRAGDRLAQAGTRVSPRHIMAAHLAGMDCLPIRRPRVALKMDAAPQRAFLRAWLTGLGAELCDTRPDMTLRMTKDHTHRLALSPAETAWLSRKDAGLVVDLPARFDGLVAACLALVLPILARLSGARLRAETRPLARKISSTVGLSELVLLGEENGAWHPYPAGLLTLTGLARAYAFTVLPPESEGCAANTALSATPLEQPIGYP</sequence>
<evidence type="ECO:0000313" key="4">
    <source>
        <dbReference type="Proteomes" id="UP000182045"/>
    </source>
</evidence>
<feature type="domain" description="MoeA N-terminal and linker" evidence="2">
    <location>
        <begin position="26"/>
        <end position="149"/>
    </location>
</feature>
<protein>
    <recommendedName>
        <fullName evidence="1">Molybdopterin molybdenumtransferase</fullName>
        <ecNumber evidence="1">2.10.1.1</ecNumber>
    </recommendedName>
</protein>
<comment type="function">
    <text evidence="1">Catalyzes the insertion of molybdate into adenylated molybdopterin with the concomitant release of AMP.</text>
</comment>
<keyword evidence="1" id="KW-0808">Transferase</keyword>
<dbReference type="RefSeq" id="WP_072245094.1">
    <property type="nucleotide sequence ID" value="NZ_FBYC01000004.1"/>
</dbReference>
<gene>
    <name evidence="3" type="ORF">Ga0058931_0797</name>
</gene>
<keyword evidence="1" id="KW-0460">Magnesium</keyword>
<dbReference type="EMBL" id="FBYC01000004">
    <property type="protein sequence ID" value="CUX80092.1"/>
    <property type="molecule type" value="Genomic_DNA"/>
</dbReference>
<dbReference type="PANTHER" id="PTHR10192">
    <property type="entry name" value="MOLYBDOPTERIN BIOSYNTHESIS PROTEIN"/>
    <property type="match status" value="1"/>
</dbReference>
<proteinExistence type="inferred from homology"/>
<dbReference type="SUPFAM" id="SSF63882">
    <property type="entry name" value="MoeA N-terminal region -like"/>
    <property type="match status" value="1"/>
</dbReference>
<comment type="cofactor">
    <cofactor evidence="1">
        <name>Mg(2+)</name>
        <dbReference type="ChEBI" id="CHEBI:18420"/>
    </cofactor>
</comment>
<dbReference type="PANTHER" id="PTHR10192:SF5">
    <property type="entry name" value="GEPHYRIN"/>
    <property type="match status" value="1"/>
</dbReference>
<keyword evidence="1" id="KW-0479">Metal-binding</keyword>
<dbReference type="InterPro" id="IPR005110">
    <property type="entry name" value="MoeA_linker/N"/>
</dbReference>
<organism evidence="3 4">
    <name type="scientific">Roseibaca calidilacus</name>
    <dbReference type="NCBI Taxonomy" id="1666912"/>
    <lineage>
        <taxon>Bacteria</taxon>
        <taxon>Pseudomonadati</taxon>
        <taxon>Pseudomonadota</taxon>
        <taxon>Alphaproteobacteria</taxon>
        <taxon>Rhodobacterales</taxon>
        <taxon>Paracoccaceae</taxon>
        <taxon>Roseinatronobacter</taxon>
    </lineage>
</organism>
<dbReference type="EC" id="2.10.1.1" evidence="1"/>
<evidence type="ECO:0000256" key="1">
    <source>
        <dbReference type="RuleBase" id="RU365090"/>
    </source>
</evidence>
<keyword evidence="1" id="KW-0500">Molybdenum</keyword>
<dbReference type="InterPro" id="IPR036135">
    <property type="entry name" value="MoeA_linker/N_sf"/>
</dbReference>
<comment type="catalytic activity">
    <reaction evidence="1">
        <text>adenylyl-molybdopterin + molybdate = Mo-molybdopterin + AMP + H(+)</text>
        <dbReference type="Rhea" id="RHEA:35047"/>
        <dbReference type="ChEBI" id="CHEBI:15378"/>
        <dbReference type="ChEBI" id="CHEBI:36264"/>
        <dbReference type="ChEBI" id="CHEBI:62727"/>
        <dbReference type="ChEBI" id="CHEBI:71302"/>
        <dbReference type="ChEBI" id="CHEBI:456215"/>
    </reaction>
</comment>